<evidence type="ECO:0000313" key="3">
    <source>
        <dbReference type="Proteomes" id="UP000002281"/>
    </source>
</evidence>
<dbReference type="SUPFAM" id="SSF109640">
    <property type="entry name" value="KRAB domain (Kruppel-associated box)"/>
    <property type="match status" value="1"/>
</dbReference>
<evidence type="ECO:0000313" key="2">
    <source>
        <dbReference type="Ensembl" id="ENSECAP00000030974.2"/>
    </source>
</evidence>
<reference evidence="2" key="2">
    <citation type="submission" date="2025-08" db="UniProtKB">
        <authorList>
            <consortium name="Ensembl"/>
        </authorList>
    </citation>
    <scope>IDENTIFICATION</scope>
    <source>
        <strain evidence="2">Thoroughbred</strain>
    </source>
</reference>
<reference evidence="2 3" key="1">
    <citation type="journal article" date="2009" name="Science">
        <title>Genome sequence, comparative analysis, and population genetics of the domestic horse.</title>
        <authorList>
            <consortium name="Broad Institute Genome Sequencing Platform"/>
            <consortium name="Broad Institute Whole Genome Assembly Team"/>
            <person name="Wade C.M."/>
            <person name="Giulotto E."/>
            <person name="Sigurdsson S."/>
            <person name="Zoli M."/>
            <person name="Gnerre S."/>
            <person name="Imsland F."/>
            <person name="Lear T.L."/>
            <person name="Adelson D.L."/>
            <person name="Bailey E."/>
            <person name="Bellone R.R."/>
            <person name="Bloecker H."/>
            <person name="Distl O."/>
            <person name="Edgar R.C."/>
            <person name="Garber M."/>
            <person name="Leeb T."/>
            <person name="Mauceli E."/>
            <person name="MacLeod J.N."/>
            <person name="Penedo M.C.T."/>
            <person name="Raison J.M."/>
            <person name="Sharpe T."/>
            <person name="Vogel J."/>
            <person name="Andersson L."/>
            <person name="Antczak D.F."/>
            <person name="Biagi T."/>
            <person name="Binns M.M."/>
            <person name="Chowdhary B.P."/>
            <person name="Coleman S.J."/>
            <person name="Della Valle G."/>
            <person name="Fryc S."/>
            <person name="Guerin G."/>
            <person name="Hasegawa T."/>
            <person name="Hill E.W."/>
            <person name="Jurka J."/>
            <person name="Kiialainen A."/>
            <person name="Lindgren G."/>
            <person name="Liu J."/>
            <person name="Magnani E."/>
            <person name="Mickelson J.R."/>
            <person name="Murray J."/>
            <person name="Nergadze S.G."/>
            <person name="Onofrio R."/>
            <person name="Pedroni S."/>
            <person name="Piras M.F."/>
            <person name="Raudsepp T."/>
            <person name="Rocchi M."/>
            <person name="Roeed K.H."/>
            <person name="Ryder O.A."/>
            <person name="Searle S."/>
            <person name="Skow L."/>
            <person name="Swinburne J.E."/>
            <person name="Syvaenen A.C."/>
            <person name="Tozaki T."/>
            <person name="Valberg S.J."/>
            <person name="Vaudin M."/>
            <person name="White J.R."/>
            <person name="Zody M.C."/>
            <person name="Lander E.S."/>
            <person name="Lindblad-Toh K."/>
        </authorList>
    </citation>
    <scope>NUCLEOTIDE SEQUENCE [LARGE SCALE GENOMIC DNA]</scope>
    <source>
        <strain evidence="2 3">Thoroughbred</strain>
    </source>
</reference>
<dbReference type="AlphaFoldDB" id="A0A3Q2HAA6"/>
<dbReference type="PANTHER" id="PTHR23232:SF102">
    <property type="entry name" value="KRAB DOMAIN-CONTAINING PROTEIN"/>
    <property type="match status" value="1"/>
</dbReference>
<dbReference type="InterPro" id="IPR001909">
    <property type="entry name" value="KRAB"/>
</dbReference>
<dbReference type="PROSITE" id="PS50805">
    <property type="entry name" value="KRAB"/>
    <property type="match status" value="1"/>
</dbReference>
<dbReference type="GeneTree" id="ENSGT00940000163859"/>
<organism evidence="2 3">
    <name type="scientific">Equus caballus</name>
    <name type="common">Horse</name>
    <dbReference type="NCBI Taxonomy" id="9796"/>
    <lineage>
        <taxon>Eukaryota</taxon>
        <taxon>Metazoa</taxon>
        <taxon>Chordata</taxon>
        <taxon>Craniata</taxon>
        <taxon>Vertebrata</taxon>
        <taxon>Euteleostomi</taxon>
        <taxon>Mammalia</taxon>
        <taxon>Eutheria</taxon>
        <taxon>Laurasiatheria</taxon>
        <taxon>Perissodactyla</taxon>
        <taxon>Equidae</taxon>
        <taxon>Equus</taxon>
    </lineage>
</organism>
<sequence length="194" mass="22540">MAHSSMTFSDVAIDFSQQEWEGLDPVQKTLYQDVMVESYRNLVSLARHSNSKPDVITLLEQGKEPWMVVREETRRCYTRAFSFCCIPLSLIFCFSWRLPVELPILYCSNTLRCLPVFSGLQPDVQTTLAFHQHPKPDFTYKQLIHSVNNSNVYLQRTLKDQDCLKLKQCVCAWHYCCLLSINLPSFLLPRLPSQ</sequence>
<dbReference type="CDD" id="cd07765">
    <property type="entry name" value="KRAB_A-box"/>
    <property type="match status" value="1"/>
</dbReference>
<dbReference type="Ensembl" id="ENSECAT00000063339.2">
    <property type="protein sequence ID" value="ENSECAP00000030974.2"/>
    <property type="gene ID" value="ENSECAG00000039532.2"/>
</dbReference>
<dbReference type="PANTHER" id="PTHR23232">
    <property type="entry name" value="KRAB DOMAIN C2H2 ZINC FINGER"/>
    <property type="match status" value="1"/>
</dbReference>
<keyword evidence="3" id="KW-1185">Reference proteome</keyword>
<feature type="domain" description="KRAB" evidence="1">
    <location>
        <begin position="6"/>
        <end position="78"/>
    </location>
</feature>
<dbReference type="InterPro" id="IPR036051">
    <property type="entry name" value="KRAB_dom_sf"/>
</dbReference>
<dbReference type="Bgee" id="ENSECAG00000037499">
    <property type="expression patterns" value="Expressed in spinal cord and 22 other cell types or tissues"/>
</dbReference>
<reference evidence="2" key="3">
    <citation type="submission" date="2025-09" db="UniProtKB">
        <authorList>
            <consortium name="Ensembl"/>
        </authorList>
    </citation>
    <scope>IDENTIFICATION</scope>
    <source>
        <strain evidence="2">Thoroughbred</strain>
    </source>
</reference>
<dbReference type="SMART" id="SM00349">
    <property type="entry name" value="KRAB"/>
    <property type="match status" value="1"/>
</dbReference>
<accession>A0A3Q2HAA6</accession>
<proteinExistence type="predicted"/>
<evidence type="ECO:0000259" key="1">
    <source>
        <dbReference type="PROSITE" id="PS50805"/>
    </source>
</evidence>
<dbReference type="GO" id="GO:0006355">
    <property type="term" value="P:regulation of DNA-templated transcription"/>
    <property type="evidence" value="ECO:0007669"/>
    <property type="project" value="InterPro"/>
</dbReference>
<name>A0A3Q2HAA6_HORSE</name>
<dbReference type="Gene3D" id="6.10.140.140">
    <property type="match status" value="1"/>
</dbReference>
<dbReference type="InterPro" id="IPR050169">
    <property type="entry name" value="Krueppel_C2H2_ZnF"/>
</dbReference>
<dbReference type="Pfam" id="PF01352">
    <property type="entry name" value="KRAB"/>
    <property type="match status" value="1"/>
</dbReference>
<dbReference type="Proteomes" id="UP000002281">
    <property type="component" value="Chromosome 10"/>
</dbReference>
<protein>
    <recommendedName>
        <fullName evidence="1">KRAB domain-containing protein</fullName>
    </recommendedName>
</protein>